<keyword evidence="3" id="KW-0472">Membrane</keyword>
<keyword evidence="3" id="KW-0812">Transmembrane</keyword>
<accession>A0AA40K748</accession>
<evidence type="ECO:0000256" key="2">
    <source>
        <dbReference type="SAM" id="MobiDB-lite"/>
    </source>
</evidence>
<keyword evidence="1" id="KW-0175">Coiled coil</keyword>
<protein>
    <submittedName>
        <fullName evidence="4">Uncharacterized protein</fullName>
    </submittedName>
</protein>
<evidence type="ECO:0000256" key="3">
    <source>
        <dbReference type="SAM" id="Phobius"/>
    </source>
</evidence>
<feature type="region of interest" description="Disordered" evidence="2">
    <location>
        <begin position="50"/>
        <end position="116"/>
    </location>
</feature>
<dbReference type="EMBL" id="JAUKTV010000001">
    <property type="protein sequence ID" value="KAK0747812.1"/>
    <property type="molecule type" value="Genomic_DNA"/>
</dbReference>
<organism evidence="4 5">
    <name type="scientific">Apiosordaria backusii</name>
    <dbReference type="NCBI Taxonomy" id="314023"/>
    <lineage>
        <taxon>Eukaryota</taxon>
        <taxon>Fungi</taxon>
        <taxon>Dikarya</taxon>
        <taxon>Ascomycota</taxon>
        <taxon>Pezizomycotina</taxon>
        <taxon>Sordariomycetes</taxon>
        <taxon>Sordariomycetidae</taxon>
        <taxon>Sordariales</taxon>
        <taxon>Lasiosphaeriaceae</taxon>
        <taxon>Apiosordaria</taxon>
    </lineage>
</organism>
<dbReference type="Proteomes" id="UP001172159">
    <property type="component" value="Unassembled WGS sequence"/>
</dbReference>
<sequence length="229" mass="26084">MAPQNSRNLGHECRFDPFYTLGVDVFCGMELTKDEAAEFERALLASAKKELRQGRYADTDEESGDDLVDSEDDPTDSEDGDEGTDSEPEWIDHKSTHSQTAHQDIDSETPHEAATRPEPNTAKLFLDAFAAGLVIHGMRILPVPLRAFLAACVLALMYYFDILHYKAHSKSKNDKIIESLNHTIEVLTQEKDAEMEEKRRHLEFMRGALEDMEKRLQELEEENMALLRE</sequence>
<dbReference type="AlphaFoldDB" id="A0AA40K748"/>
<reference evidence="4" key="1">
    <citation type="submission" date="2023-06" db="EMBL/GenBank/DDBJ databases">
        <title>Genome-scale phylogeny and comparative genomics of the fungal order Sordariales.</title>
        <authorList>
            <consortium name="Lawrence Berkeley National Laboratory"/>
            <person name="Hensen N."/>
            <person name="Bonometti L."/>
            <person name="Westerberg I."/>
            <person name="Brannstrom I.O."/>
            <person name="Guillou S."/>
            <person name="Cros-Aarteil S."/>
            <person name="Calhoun S."/>
            <person name="Haridas S."/>
            <person name="Kuo A."/>
            <person name="Mondo S."/>
            <person name="Pangilinan J."/>
            <person name="Riley R."/>
            <person name="Labutti K."/>
            <person name="Andreopoulos B."/>
            <person name="Lipzen A."/>
            <person name="Chen C."/>
            <person name="Yanf M."/>
            <person name="Daum C."/>
            <person name="Ng V."/>
            <person name="Clum A."/>
            <person name="Steindorff A."/>
            <person name="Ohm R."/>
            <person name="Martin F."/>
            <person name="Silar P."/>
            <person name="Natvig D."/>
            <person name="Lalanne C."/>
            <person name="Gautier V."/>
            <person name="Ament-Velasquez S.L."/>
            <person name="Kruys A."/>
            <person name="Hutchinson M.I."/>
            <person name="Powell A.J."/>
            <person name="Barry K."/>
            <person name="Miller A.N."/>
            <person name="Grigoriev I.V."/>
            <person name="Debuchy R."/>
            <person name="Gladieux P."/>
            <person name="Thoren M.H."/>
            <person name="Johannesson H."/>
        </authorList>
    </citation>
    <scope>NUCLEOTIDE SEQUENCE</scope>
    <source>
        <strain evidence="4">CBS 540.89</strain>
    </source>
</reference>
<proteinExistence type="predicted"/>
<name>A0AA40K748_9PEZI</name>
<keyword evidence="3" id="KW-1133">Transmembrane helix</keyword>
<comment type="caution">
    <text evidence="4">The sequence shown here is derived from an EMBL/GenBank/DDBJ whole genome shotgun (WGS) entry which is preliminary data.</text>
</comment>
<feature type="coiled-coil region" evidence="1">
    <location>
        <begin position="177"/>
        <end position="229"/>
    </location>
</feature>
<evidence type="ECO:0000313" key="5">
    <source>
        <dbReference type="Proteomes" id="UP001172159"/>
    </source>
</evidence>
<evidence type="ECO:0000313" key="4">
    <source>
        <dbReference type="EMBL" id="KAK0747812.1"/>
    </source>
</evidence>
<feature type="compositionally biased region" description="Basic and acidic residues" evidence="2">
    <location>
        <begin position="103"/>
        <end position="115"/>
    </location>
</feature>
<feature type="transmembrane region" description="Helical" evidence="3">
    <location>
        <begin position="147"/>
        <end position="165"/>
    </location>
</feature>
<gene>
    <name evidence="4" type="ORF">B0T21DRAFT_343545</name>
</gene>
<feature type="compositionally biased region" description="Acidic residues" evidence="2">
    <location>
        <begin position="59"/>
        <end position="89"/>
    </location>
</feature>
<evidence type="ECO:0000256" key="1">
    <source>
        <dbReference type="SAM" id="Coils"/>
    </source>
</evidence>
<keyword evidence="5" id="KW-1185">Reference proteome</keyword>